<evidence type="ECO:0000313" key="3">
    <source>
        <dbReference type="Proteomes" id="UP000777438"/>
    </source>
</evidence>
<gene>
    <name evidence="2" type="ORF">B0T10DRAFT_36640</name>
</gene>
<accession>A0A9P8WLQ3</accession>
<evidence type="ECO:0000313" key="2">
    <source>
        <dbReference type="EMBL" id="KAH6900758.1"/>
    </source>
</evidence>
<dbReference type="SMART" id="SM00220">
    <property type="entry name" value="S_TKc"/>
    <property type="match status" value="1"/>
</dbReference>
<dbReference type="InterPro" id="IPR011009">
    <property type="entry name" value="Kinase-like_dom_sf"/>
</dbReference>
<dbReference type="Proteomes" id="UP000777438">
    <property type="component" value="Unassembled WGS sequence"/>
</dbReference>
<dbReference type="Gene3D" id="1.10.510.10">
    <property type="entry name" value="Transferase(Phosphotransferase) domain 1"/>
    <property type="match status" value="1"/>
</dbReference>
<dbReference type="EMBL" id="JAGPYM010000001">
    <property type="protein sequence ID" value="KAH6900758.1"/>
    <property type="molecule type" value="Genomic_DNA"/>
</dbReference>
<dbReference type="AlphaFoldDB" id="A0A9P8WLQ3"/>
<feature type="domain" description="Protein kinase" evidence="1">
    <location>
        <begin position="11"/>
        <end position="413"/>
    </location>
</feature>
<protein>
    <recommendedName>
        <fullName evidence="1">Protein kinase domain-containing protein</fullName>
    </recommendedName>
</protein>
<proteinExistence type="predicted"/>
<name>A0A9P8WLQ3_9HYPO</name>
<sequence>MGSATPTNPTFELVKEIGEDVWIAIQRGDTRGEQYLARPMNAYRGPRDRDSHGQFGEEGINIEAFQGLMYDGNQGDAVARLLNHENLVSIIGRIDVYPMSRTKEDDNKPENKKTYLVWDFCDASNLSTIFATYEADNAPDFYLPEDLCWHVLRSLLRAVAYLHDGMYVNRRMEVDPRNPLENVIWPEMDWAPILHRDIHATNIFFQHPRGTETYGKCKLGNFANAFVSSHHYPKVRHDRSETRRPGCAQNRHRGHESLLSVIVNKSTRPWDSFPEAERQYDLRRELWTIGSIVFTMMTGELPTLCCKYCGCSHIVWCRSKGCLSHNEQGDQGERCGCLIGGCNHVSPDECLDVDYGDWKPCPPQHHCEEPVININTYMSRARYSSLLRDLVTNLLKTDPKRQSNLEHMRTVWTAVEKAYRLWKDNFAGDYRDLEDDLWDRYQAMQAREEAKKAKQ</sequence>
<dbReference type="GO" id="GO:0004672">
    <property type="term" value="F:protein kinase activity"/>
    <property type="evidence" value="ECO:0007669"/>
    <property type="project" value="InterPro"/>
</dbReference>
<organism evidence="2 3">
    <name type="scientific">Thelonectria olida</name>
    <dbReference type="NCBI Taxonomy" id="1576542"/>
    <lineage>
        <taxon>Eukaryota</taxon>
        <taxon>Fungi</taxon>
        <taxon>Dikarya</taxon>
        <taxon>Ascomycota</taxon>
        <taxon>Pezizomycotina</taxon>
        <taxon>Sordariomycetes</taxon>
        <taxon>Hypocreomycetidae</taxon>
        <taxon>Hypocreales</taxon>
        <taxon>Nectriaceae</taxon>
        <taxon>Thelonectria</taxon>
    </lineage>
</organism>
<dbReference type="PROSITE" id="PS50011">
    <property type="entry name" value="PROTEIN_KINASE_DOM"/>
    <property type="match status" value="1"/>
</dbReference>
<keyword evidence="3" id="KW-1185">Reference proteome</keyword>
<reference evidence="2 3" key="1">
    <citation type="journal article" date="2021" name="Nat. Commun.">
        <title>Genetic determinants of endophytism in the Arabidopsis root mycobiome.</title>
        <authorList>
            <person name="Mesny F."/>
            <person name="Miyauchi S."/>
            <person name="Thiergart T."/>
            <person name="Pickel B."/>
            <person name="Atanasova L."/>
            <person name="Karlsson M."/>
            <person name="Huettel B."/>
            <person name="Barry K.W."/>
            <person name="Haridas S."/>
            <person name="Chen C."/>
            <person name="Bauer D."/>
            <person name="Andreopoulos W."/>
            <person name="Pangilinan J."/>
            <person name="LaButti K."/>
            <person name="Riley R."/>
            <person name="Lipzen A."/>
            <person name="Clum A."/>
            <person name="Drula E."/>
            <person name="Henrissat B."/>
            <person name="Kohler A."/>
            <person name="Grigoriev I.V."/>
            <person name="Martin F.M."/>
            <person name="Hacquard S."/>
        </authorList>
    </citation>
    <scope>NUCLEOTIDE SEQUENCE [LARGE SCALE GENOMIC DNA]</scope>
    <source>
        <strain evidence="2 3">MPI-CAGE-CH-0241</strain>
    </source>
</reference>
<dbReference type="PANTHER" id="PTHR44305">
    <property type="entry name" value="SI:DKEY-192D15.2-RELATED"/>
    <property type="match status" value="1"/>
</dbReference>
<dbReference type="OrthoDB" id="4062651at2759"/>
<dbReference type="InterPro" id="IPR053083">
    <property type="entry name" value="TF_kinase-domain_protein"/>
</dbReference>
<dbReference type="PANTHER" id="PTHR44305:SF24">
    <property type="entry name" value="TYROSINE-PROTEIN KINASE C03B1.5-RELATED"/>
    <property type="match status" value="1"/>
</dbReference>
<dbReference type="SUPFAM" id="SSF56112">
    <property type="entry name" value="Protein kinase-like (PK-like)"/>
    <property type="match status" value="1"/>
</dbReference>
<dbReference type="InterPro" id="IPR000719">
    <property type="entry name" value="Prot_kinase_dom"/>
</dbReference>
<dbReference type="GO" id="GO:0005524">
    <property type="term" value="F:ATP binding"/>
    <property type="evidence" value="ECO:0007669"/>
    <property type="project" value="InterPro"/>
</dbReference>
<comment type="caution">
    <text evidence="2">The sequence shown here is derived from an EMBL/GenBank/DDBJ whole genome shotgun (WGS) entry which is preliminary data.</text>
</comment>
<evidence type="ECO:0000259" key="1">
    <source>
        <dbReference type="PROSITE" id="PS50011"/>
    </source>
</evidence>